<gene>
    <name evidence="1" type="ORF">L1987_37670</name>
</gene>
<keyword evidence="2" id="KW-1185">Reference proteome</keyword>
<reference evidence="1 2" key="2">
    <citation type="journal article" date="2022" name="Mol. Ecol. Resour.">
        <title>The genomes of chicory, endive, great burdock and yacon provide insights into Asteraceae paleo-polyploidization history and plant inulin production.</title>
        <authorList>
            <person name="Fan W."/>
            <person name="Wang S."/>
            <person name="Wang H."/>
            <person name="Wang A."/>
            <person name="Jiang F."/>
            <person name="Liu H."/>
            <person name="Zhao H."/>
            <person name="Xu D."/>
            <person name="Zhang Y."/>
        </authorList>
    </citation>
    <scope>NUCLEOTIDE SEQUENCE [LARGE SCALE GENOMIC DNA]</scope>
    <source>
        <strain evidence="2">cv. Yunnan</strain>
        <tissue evidence="1">Leaves</tissue>
    </source>
</reference>
<organism evidence="1 2">
    <name type="scientific">Smallanthus sonchifolius</name>
    <dbReference type="NCBI Taxonomy" id="185202"/>
    <lineage>
        <taxon>Eukaryota</taxon>
        <taxon>Viridiplantae</taxon>
        <taxon>Streptophyta</taxon>
        <taxon>Embryophyta</taxon>
        <taxon>Tracheophyta</taxon>
        <taxon>Spermatophyta</taxon>
        <taxon>Magnoliopsida</taxon>
        <taxon>eudicotyledons</taxon>
        <taxon>Gunneridae</taxon>
        <taxon>Pentapetalae</taxon>
        <taxon>asterids</taxon>
        <taxon>campanulids</taxon>
        <taxon>Asterales</taxon>
        <taxon>Asteraceae</taxon>
        <taxon>Asteroideae</taxon>
        <taxon>Heliantheae alliance</taxon>
        <taxon>Millerieae</taxon>
        <taxon>Smallanthus</taxon>
    </lineage>
</organism>
<comment type="caution">
    <text evidence="1">The sequence shown here is derived from an EMBL/GenBank/DDBJ whole genome shotgun (WGS) entry which is preliminary data.</text>
</comment>
<reference evidence="2" key="1">
    <citation type="journal article" date="2022" name="Mol. Ecol. Resour.">
        <title>The genomes of chicory, endive, great burdock and yacon provide insights into Asteraceae palaeo-polyploidization history and plant inulin production.</title>
        <authorList>
            <person name="Fan W."/>
            <person name="Wang S."/>
            <person name="Wang H."/>
            <person name="Wang A."/>
            <person name="Jiang F."/>
            <person name="Liu H."/>
            <person name="Zhao H."/>
            <person name="Xu D."/>
            <person name="Zhang Y."/>
        </authorList>
    </citation>
    <scope>NUCLEOTIDE SEQUENCE [LARGE SCALE GENOMIC DNA]</scope>
    <source>
        <strain evidence="2">cv. Yunnan</strain>
    </source>
</reference>
<accession>A0ACB9HJJ7</accession>
<protein>
    <submittedName>
        <fullName evidence="1">Uncharacterized protein</fullName>
    </submittedName>
</protein>
<dbReference type="Proteomes" id="UP001056120">
    <property type="component" value="Linkage Group LG12"/>
</dbReference>
<name>A0ACB9HJJ7_9ASTR</name>
<proteinExistence type="predicted"/>
<evidence type="ECO:0000313" key="2">
    <source>
        <dbReference type="Proteomes" id="UP001056120"/>
    </source>
</evidence>
<dbReference type="EMBL" id="CM042029">
    <property type="protein sequence ID" value="KAI3795027.1"/>
    <property type="molecule type" value="Genomic_DNA"/>
</dbReference>
<evidence type="ECO:0000313" key="1">
    <source>
        <dbReference type="EMBL" id="KAI3795027.1"/>
    </source>
</evidence>
<sequence length="110" mass="12679">MDDLSCKKSLFLEYLERHGHPKAYEIKNAKIKKIDIPWATKQNEVDCGVFVMRHMKKYMGIKEPFICGLNSNGMKKKSQLNVLRKKYAAHILQSSANLLKEKVQAGAQRE</sequence>